<evidence type="ECO:0000313" key="2">
    <source>
        <dbReference type="Proteomes" id="UP000683417"/>
    </source>
</evidence>
<dbReference type="EMBL" id="CAJHIT010000010">
    <property type="protein sequence ID" value="CAD6506284.1"/>
    <property type="molecule type" value="Genomic_DNA"/>
</dbReference>
<name>A0A9W4D943_BLUGR</name>
<sequence>MSSPNVKLGYCRTESSEKLFFSVSCSLSAGFVPFSQDPHYSHKGFVKSQHDTHIKINTASMNYTES</sequence>
<evidence type="ECO:0000313" key="1">
    <source>
        <dbReference type="EMBL" id="CAD6506284.1"/>
    </source>
</evidence>
<protein>
    <submittedName>
        <fullName evidence="1">BgTH12-07211</fullName>
    </submittedName>
</protein>
<organism evidence="1 2">
    <name type="scientific">Blumeria graminis f. sp. triticale</name>
    <dbReference type="NCBI Taxonomy" id="1689686"/>
    <lineage>
        <taxon>Eukaryota</taxon>
        <taxon>Fungi</taxon>
        <taxon>Dikarya</taxon>
        <taxon>Ascomycota</taxon>
        <taxon>Pezizomycotina</taxon>
        <taxon>Leotiomycetes</taxon>
        <taxon>Erysiphales</taxon>
        <taxon>Erysiphaceae</taxon>
        <taxon>Blumeria</taxon>
    </lineage>
</organism>
<proteinExistence type="predicted"/>
<dbReference type="Proteomes" id="UP000683417">
    <property type="component" value="Unassembled WGS sequence"/>
</dbReference>
<gene>
    <name evidence="1" type="ORF">BGTH12_LOCUS7642</name>
</gene>
<dbReference type="AlphaFoldDB" id="A0A9W4D943"/>
<reference evidence="1" key="1">
    <citation type="submission" date="2020-10" db="EMBL/GenBank/DDBJ databases">
        <authorList>
            <person name="Muller C M."/>
        </authorList>
    </citation>
    <scope>NUCLEOTIDE SEQUENCE</scope>
    <source>
        <strain evidence="1">THUN-12</strain>
    </source>
</reference>
<accession>A0A9W4D943</accession>
<comment type="caution">
    <text evidence="1">The sequence shown here is derived from an EMBL/GenBank/DDBJ whole genome shotgun (WGS) entry which is preliminary data.</text>
</comment>